<keyword evidence="1 3" id="KW-0378">Hydrolase</keyword>
<dbReference type="GO" id="GO:0016787">
    <property type="term" value="F:hydrolase activity"/>
    <property type="evidence" value="ECO:0007669"/>
    <property type="project" value="UniProtKB-KW"/>
</dbReference>
<comment type="caution">
    <text evidence="3">The sequence shown here is derived from an EMBL/GenBank/DDBJ whole genome shotgun (WGS) entry which is preliminary data.</text>
</comment>
<accession>A0A4Z0J844</accession>
<gene>
    <name evidence="3" type="ORF">EGT51_08920</name>
</gene>
<dbReference type="PANTHER" id="PTHR48081">
    <property type="entry name" value="AB HYDROLASE SUPERFAMILY PROTEIN C4A8.06C"/>
    <property type="match status" value="1"/>
</dbReference>
<dbReference type="InterPro" id="IPR013094">
    <property type="entry name" value="AB_hydrolase_3"/>
</dbReference>
<reference evidence="3 4" key="1">
    <citation type="submission" date="2018-10" db="EMBL/GenBank/DDBJ databases">
        <title>Lactobacillus sp. R7 and Lactobacillus sp. R19 isolated from fermented mustard green product of Taiwan.</title>
        <authorList>
            <person name="Lin S.-T."/>
        </authorList>
    </citation>
    <scope>NUCLEOTIDE SEQUENCE [LARGE SCALE GENOMIC DNA]</scope>
    <source>
        <strain evidence="3 4">BCRC 81129</strain>
    </source>
</reference>
<dbReference type="Proteomes" id="UP000297348">
    <property type="component" value="Unassembled WGS sequence"/>
</dbReference>
<dbReference type="EMBL" id="RKLX01000014">
    <property type="protein sequence ID" value="TGD18277.1"/>
    <property type="molecule type" value="Genomic_DNA"/>
</dbReference>
<keyword evidence="4" id="KW-1185">Reference proteome</keyword>
<dbReference type="SUPFAM" id="SSF53474">
    <property type="entry name" value="alpha/beta-Hydrolases"/>
    <property type="match status" value="1"/>
</dbReference>
<evidence type="ECO:0000259" key="2">
    <source>
        <dbReference type="Pfam" id="PF07859"/>
    </source>
</evidence>
<dbReference type="Gene3D" id="3.40.50.1820">
    <property type="entry name" value="alpha/beta hydrolase"/>
    <property type="match status" value="1"/>
</dbReference>
<dbReference type="Pfam" id="PF07859">
    <property type="entry name" value="Abhydrolase_3"/>
    <property type="match status" value="1"/>
</dbReference>
<evidence type="ECO:0000313" key="4">
    <source>
        <dbReference type="Proteomes" id="UP000297348"/>
    </source>
</evidence>
<dbReference type="InterPro" id="IPR050300">
    <property type="entry name" value="GDXG_lipolytic_enzyme"/>
</dbReference>
<feature type="domain" description="Alpha/beta hydrolase fold-3" evidence="2">
    <location>
        <begin position="32"/>
        <end position="228"/>
    </location>
</feature>
<dbReference type="OrthoDB" id="9815425at2"/>
<sequence length="276" mass="30892">MSSLLTTDFSINTDKSLQATFYPSDDPSKPTIFYIHGGGLIYGSRNDLPQQYLNIFHQAGYPILTVDYYLAPESQLPEILRSLQAQLTNFLENFAKLGLKDNAYVLFGRSAGAFLAMQLIRQGAKPIAFLDFYGFPNLSTKMTQPSATYLKYPSVPDATVKSLIHPHPVSSDRSDERFLLYVYARQTGRWATLLGATSLSALTAKEFAEFPPTYICQATADPDVPFMNAIQLKARLSQAILKTVTAKAHDFDRTPTTENQVIYQTVTNWLNNQIDH</sequence>
<evidence type="ECO:0000256" key="1">
    <source>
        <dbReference type="ARBA" id="ARBA00022801"/>
    </source>
</evidence>
<proteinExistence type="predicted"/>
<protein>
    <submittedName>
        <fullName evidence="3">Alpha/beta hydrolase</fullName>
    </submittedName>
</protein>
<dbReference type="AlphaFoldDB" id="A0A4Z0J844"/>
<dbReference type="InterPro" id="IPR029058">
    <property type="entry name" value="AB_hydrolase_fold"/>
</dbReference>
<organism evidence="3 4">
    <name type="scientific">Levilactobacillus suantsaiihabitans</name>
    <dbReference type="NCBI Taxonomy" id="2487722"/>
    <lineage>
        <taxon>Bacteria</taxon>
        <taxon>Bacillati</taxon>
        <taxon>Bacillota</taxon>
        <taxon>Bacilli</taxon>
        <taxon>Lactobacillales</taxon>
        <taxon>Lactobacillaceae</taxon>
        <taxon>Levilactobacillus</taxon>
    </lineage>
</organism>
<evidence type="ECO:0000313" key="3">
    <source>
        <dbReference type="EMBL" id="TGD18277.1"/>
    </source>
</evidence>
<name>A0A4Z0J844_9LACO</name>